<feature type="domain" description="DUF218" evidence="1">
    <location>
        <begin position="57"/>
        <end position="173"/>
    </location>
</feature>
<protein>
    <recommendedName>
        <fullName evidence="1">DUF218 domain-containing protein</fullName>
    </recommendedName>
</protein>
<dbReference type="Pfam" id="PF02698">
    <property type="entry name" value="DUF218"/>
    <property type="match status" value="1"/>
</dbReference>
<dbReference type="InterPro" id="IPR055323">
    <property type="entry name" value="C57A10.07/YOR238W"/>
</dbReference>
<keyword evidence="3" id="KW-1185">Reference proteome</keyword>
<evidence type="ECO:0000259" key="1">
    <source>
        <dbReference type="Pfam" id="PF02698"/>
    </source>
</evidence>
<dbReference type="Proteomes" id="UP000799302">
    <property type="component" value="Unassembled WGS sequence"/>
</dbReference>
<accession>A0A6A6UTI8</accession>
<gene>
    <name evidence="2" type="ORF">BT63DRAFT_420631</name>
</gene>
<name>A0A6A6UTI8_9PEZI</name>
<dbReference type="PANTHER" id="PTHR28110">
    <property type="entry name" value="TRANSMEMBRANE PROTEIN"/>
    <property type="match status" value="1"/>
</dbReference>
<reference evidence="2" key="1">
    <citation type="journal article" date="2020" name="Stud. Mycol.">
        <title>101 Dothideomycetes genomes: a test case for predicting lifestyles and emergence of pathogens.</title>
        <authorList>
            <person name="Haridas S."/>
            <person name="Albert R."/>
            <person name="Binder M."/>
            <person name="Bloem J."/>
            <person name="Labutti K."/>
            <person name="Salamov A."/>
            <person name="Andreopoulos B."/>
            <person name="Baker S."/>
            <person name="Barry K."/>
            <person name="Bills G."/>
            <person name="Bluhm B."/>
            <person name="Cannon C."/>
            <person name="Castanera R."/>
            <person name="Culley D."/>
            <person name="Daum C."/>
            <person name="Ezra D."/>
            <person name="Gonzalez J."/>
            <person name="Henrissat B."/>
            <person name="Kuo A."/>
            <person name="Liang C."/>
            <person name="Lipzen A."/>
            <person name="Lutzoni F."/>
            <person name="Magnuson J."/>
            <person name="Mondo S."/>
            <person name="Nolan M."/>
            <person name="Ohm R."/>
            <person name="Pangilinan J."/>
            <person name="Park H.-J."/>
            <person name="Ramirez L."/>
            <person name="Alfaro M."/>
            <person name="Sun H."/>
            <person name="Tritt A."/>
            <person name="Yoshinaga Y."/>
            <person name="Zwiers L.-H."/>
            <person name="Turgeon B."/>
            <person name="Goodwin S."/>
            <person name="Spatafora J."/>
            <person name="Crous P."/>
            <person name="Grigoriev I."/>
        </authorList>
    </citation>
    <scope>NUCLEOTIDE SEQUENCE</scope>
    <source>
        <strain evidence="2">CBS 115976</strain>
    </source>
</reference>
<dbReference type="GO" id="GO:0005737">
    <property type="term" value="C:cytoplasm"/>
    <property type="evidence" value="ECO:0007669"/>
    <property type="project" value="TreeGrafter"/>
</dbReference>
<evidence type="ECO:0000313" key="3">
    <source>
        <dbReference type="Proteomes" id="UP000799302"/>
    </source>
</evidence>
<proteinExistence type="predicted"/>
<dbReference type="EMBL" id="MU004230">
    <property type="protein sequence ID" value="KAF2675442.1"/>
    <property type="molecule type" value="Genomic_DNA"/>
</dbReference>
<dbReference type="OrthoDB" id="4347at2759"/>
<organism evidence="2 3">
    <name type="scientific">Microthyrium microscopicum</name>
    <dbReference type="NCBI Taxonomy" id="703497"/>
    <lineage>
        <taxon>Eukaryota</taxon>
        <taxon>Fungi</taxon>
        <taxon>Dikarya</taxon>
        <taxon>Ascomycota</taxon>
        <taxon>Pezizomycotina</taxon>
        <taxon>Dothideomycetes</taxon>
        <taxon>Dothideomycetes incertae sedis</taxon>
        <taxon>Microthyriales</taxon>
        <taxon>Microthyriaceae</taxon>
        <taxon>Microthyrium</taxon>
    </lineage>
</organism>
<dbReference type="InterPro" id="IPR003848">
    <property type="entry name" value="DUF218"/>
</dbReference>
<evidence type="ECO:0000313" key="2">
    <source>
        <dbReference type="EMBL" id="KAF2675442.1"/>
    </source>
</evidence>
<dbReference type="AlphaFoldDB" id="A0A6A6UTI8"/>
<dbReference type="PANTHER" id="PTHR28110:SF1">
    <property type="entry name" value="TRANSMEMBRANE PROTEIN"/>
    <property type="match status" value="1"/>
</dbReference>
<sequence>MSLFPSQLSQSYSPHVLIIVCCHAIFHGTDPSDESHWALQSFQRGSATKKSEHFTFLQHIDSALRLLQAAYHQGDIIFTGGFTNQSYPDLSEARGYLNAARYIVSKDNITYNGISLQDHVHLEEYATDTFQNILFSIIRYGRIKAYYPDEVMVITHAFKKDRVQLHCEAIQWTRRFTVHGIDPDFDVAERTQVEALERRNAHEPFVNDPYGVGLVLSGKRHARGWSDSQLEHISQDQAPVIQRFLAW</sequence>